<organism evidence="1 2">
    <name type="scientific">Candidatus Haliotispira prima</name>
    <dbReference type="NCBI Taxonomy" id="3034016"/>
    <lineage>
        <taxon>Bacteria</taxon>
        <taxon>Pseudomonadati</taxon>
        <taxon>Spirochaetota</taxon>
        <taxon>Spirochaetia</taxon>
        <taxon>Spirochaetales</taxon>
        <taxon>Spirochaetaceae</taxon>
        <taxon>Candidatus Haliotispira</taxon>
    </lineage>
</organism>
<dbReference type="EMBL" id="CP123443">
    <property type="protein sequence ID" value="WGK69701.1"/>
    <property type="molecule type" value="Genomic_DNA"/>
</dbReference>
<protein>
    <submittedName>
        <fullName evidence="1">Uncharacterized protein</fullName>
    </submittedName>
</protein>
<accession>A0ABY8MIQ7</accession>
<proteinExistence type="predicted"/>
<sequence length="281" mass="30748">MREALIELKGDVSGRVMGVIVSLKSEAPAHETVKNLPGFYTRIAKGSDAARTIYLSMTDEMTIAKTAANSTIVVDGSVAKFDAAKDFPEILHPNTAYHAYVYYKKTPSHNWETLQVDFTTSAFPAVFPRANAGGTDGQLGSKWDKDTYQSMYTKMAAGPAIEYKENEYFLYPLRIYYNHFPTQKQVQIGLSFVTTFSLTSAGTAGSTFPIVGNSSPATGLYNIFNITTGASDTDGQWDLLFVGRNNSKTTPSIGNQIQIDYKSGGQKYVIETKASVTKISE</sequence>
<evidence type="ECO:0000313" key="1">
    <source>
        <dbReference type="EMBL" id="WGK69701.1"/>
    </source>
</evidence>
<gene>
    <name evidence="1" type="ORF">P0082_02230</name>
</gene>
<keyword evidence="2" id="KW-1185">Reference proteome</keyword>
<reference evidence="1 2" key="1">
    <citation type="submission" date="2023-04" db="EMBL/GenBank/DDBJ databases">
        <title>Spirochaete genome identified in red abalone sample constitutes a novel genus.</title>
        <authorList>
            <person name="Sharma S.P."/>
            <person name="Purcell C.M."/>
            <person name="Hyde J.R."/>
            <person name="Severin A.J."/>
        </authorList>
    </citation>
    <scope>NUCLEOTIDE SEQUENCE [LARGE SCALE GENOMIC DNA]</scope>
    <source>
        <strain evidence="1 2">SP-2023</strain>
    </source>
</reference>
<name>A0ABY8MIQ7_9SPIO</name>
<evidence type="ECO:0000313" key="2">
    <source>
        <dbReference type="Proteomes" id="UP001228690"/>
    </source>
</evidence>
<dbReference type="RefSeq" id="WP_326927887.1">
    <property type="nucleotide sequence ID" value="NZ_CP123443.1"/>
</dbReference>
<dbReference type="Proteomes" id="UP001228690">
    <property type="component" value="Chromosome"/>
</dbReference>